<feature type="compositionally biased region" description="Polar residues" evidence="1">
    <location>
        <begin position="214"/>
        <end position="224"/>
    </location>
</feature>
<evidence type="ECO:0000313" key="4">
    <source>
        <dbReference type="RefSeq" id="XP_010436786.1"/>
    </source>
</evidence>
<evidence type="ECO:0000313" key="3">
    <source>
        <dbReference type="Proteomes" id="UP000694864"/>
    </source>
</evidence>
<evidence type="ECO:0000259" key="2">
    <source>
        <dbReference type="Pfam" id="PF07727"/>
    </source>
</evidence>
<reference evidence="4" key="2">
    <citation type="submission" date="2025-08" db="UniProtKB">
        <authorList>
            <consortium name="RefSeq"/>
        </authorList>
    </citation>
    <scope>IDENTIFICATION</scope>
    <source>
        <tissue evidence="4">Leaf</tissue>
    </source>
</reference>
<dbReference type="PANTHER" id="PTHR11439">
    <property type="entry name" value="GAG-POL-RELATED RETROTRANSPOSON"/>
    <property type="match status" value="1"/>
</dbReference>
<organism evidence="3 4">
    <name type="scientific">Camelina sativa</name>
    <name type="common">False flax</name>
    <name type="synonym">Myagrum sativum</name>
    <dbReference type="NCBI Taxonomy" id="90675"/>
    <lineage>
        <taxon>Eukaryota</taxon>
        <taxon>Viridiplantae</taxon>
        <taxon>Streptophyta</taxon>
        <taxon>Embryophyta</taxon>
        <taxon>Tracheophyta</taxon>
        <taxon>Spermatophyta</taxon>
        <taxon>Magnoliopsida</taxon>
        <taxon>eudicotyledons</taxon>
        <taxon>Gunneridae</taxon>
        <taxon>Pentapetalae</taxon>
        <taxon>rosids</taxon>
        <taxon>malvids</taxon>
        <taxon>Brassicales</taxon>
        <taxon>Brassicaceae</taxon>
        <taxon>Camelineae</taxon>
        <taxon>Camelina</taxon>
    </lineage>
</organism>
<dbReference type="InterPro" id="IPR013103">
    <property type="entry name" value="RVT_2"/>
</dbReference>
<feature type="compositionally biased region" description="Polar residues" evidence="1">
    <location>
        <begin position="182"/>
        <end position="194"/>
    </location>
</feature>
<sequence>MEEYLREIKRVCEQLASIGSPVSEQMKIFAALKSLGREYEHIKTSVEGSMDTQPTLTFEVVIPRLTSYSDRLTSYNSSGNSEVSPHLAFNTFRTDSSGYYHTNNRGRGARGGNRAEALSPHVEGGFTNKYHQFKIILVDFNSTVMIFPERITGNTSDSQNTAEEVPIPLSSLQEFPPLPSLRVSQTPGNTLSRVSTKREETSFECTADSDSVRIGNSLSFSPSRTDTHEVVTDSSSSNSESPSPSTTPAPALQENNSCQTLVSSLSSQATAKTVTSTSTPTIAAVNNTPISISPVAVAETEDLTTSASSSPVDFVPSFSPTVIQTEAAPKSTVKSTHKMVTRLKDGIRKPNPRYVLLTHKVDIPEPKTVTEALKHPGWNGAMNEEYGNCKAANNWSLTPPTPDMHVLGSKWVFRTKLNSDGTLQKLKARLVAQGYDQEEGIDYMETYSPVVRTATVRSVLHFATVMRWDIKQMDVQNAFLHGDLTETVYMKQPTGFVDPSKPEHVCLLHKSIYDLKQSPRAWFDKFSTYLFEFGFTCCIPDPSLFVYMKGNAIILLLLYVDDMLITGNSSEALTSLLTALNSQFHMKDLGQMQYFLGIQAQFHPAGLFLSQQKYAEDLLVTAGMSECALVATPLPEQLEKTREKHKELFTSPTYFRSLAGKLQYPTLTRPDIQFTVNYVCQKMHAPTLADFYLLKRILRYIKGTVTMGINFSNASTSIIHQSSTAITSPPYTCLQIQRFTKRLRIF</sequence>
<dbReference type="Pfam" id="PF07727">
    <property type="entry name" value="RVT_2"/>
    <property type="match status" value="1"/>
</dbReference>
<feature type="region of interest" description="Disordered" evidence="1">
    <location>
        <begin position="171"/>
        <end position="253"/>
    </location>
</feature>
<dbReference type="PANTHER" id="PTHR11439:SF524">
    <property type="entry name" value="RNA-DIRECTED DNA POLYMERASE, PROTEIN KINASE RLK-PELLE-DLSV FAMILY"/>
    <property type="match status" value="1"/>
</dbReference>
<dbReference type="GeneID" id="104720600"/>
<protein>
    <submittedName>
        <fullName evidence="4">Uncharacterized protein LOC104720600</fullName>
    </submittedName>
</protein>
<feature type="domain" description="Reverse transcriptase Ty1/copia-type" evidence="2">
    <location>
        <begin position="395"/>
        <end position="634"/>
    </location>
</feature>
<accession>A0ABM0U6R6</accession>
<reference evidence="3" key="1">
    <citation type="journal article" date="2014" name="Nat. Commun.">
        <title>The emerging biofuel crop Camelina sativa retains a highly undifferentiated hexaploid genome structure.</title>
        <authorList>
            <person name="Kagale S."/>
            <person name="Koh C."/>
            <person name="Nixon J."/>
            <person name="Bollina V."/>
            <person name="Clarke W.E."/>
            <person name="Tuteja R."/>
            <person name="Spillane C."/>
            <person name="Robinson S.J."/>
            <person name="Links M.G."/>
            <person name="Clarke C."/>
            <person name="Higgins E.E."/>
            <person name="Huebert T."/>
            <person name="Sharpe A.G."/>
            <person name="Parkin I.A."/>
        </authorList>
    </citation>
    <scope>NUCLEOTIDE SEQUENCE [LARGE SCALE GENOMIC DNA]</scope>
    <source>
        <strain evidence="3">cv. DH55</strain>
    </source>
</reference>
<feature type="compositionally biased region" description="Low complexity" evidence="1">
    <location>
        <begin position="232"/>
        <end position="248"/>
    </location>
</feature>
<dbReference type="RefSeq" id="XP_010436786.1">
    <property type="nucleotide sequence ID" value="XM_010438484.1"/>
</dbReference>
<keyword evidence="3" id="KW-1185">Reference proteome</keyword>
<dbReference type="InterPro" id="IPR043502">
    <property type="entry name" value="DNA/RNA_pol_sf"/>
</dbReference>
<evidence type="ECO:0000256" key="1">
    <source>
        <dbReference type="SAM" id="MobiDB-lite"/>
    </source>
</evidence>
<name>A0ABM0U6R6_CAMSA</name>
<dbReference type="Proteomes" id="UP000694864">
    <property type="component" value="Chromosome 10"/>
</dbReference>
<dbReference type="SUPFAM" id="SSF56672">
    <property type="entry name" value="DNA/RNA polymerases"/>
    <property type="match status" value="1"/>
</dbReference>
<proteinExistence type="predicted"/>
<gene>
    <name evidence="4" type="primary">LOC104720600</name>
</gene>